<dbReference type="GO" id="GO:0016625">
    <property type="term" value="F:oxidoreductase activity, acting on the aldehyde or oxo group of donors, iron-sulfur protein as acceptor"/>
    <property type="evidence" value="ECO:0007669"/>
    <property type="project" value="UniProtKB-ARBA"/>
</dbReference>
<dbReference type="GO" id="GO:0045333">
    <property type="term" value="P:cellular respiration"/>
    <property type="evidence" value="ECO:0007669"/>
    <property type="project" value="UniProtKB-ARBA"/>
</dbReference>
<dbReference type="GO" id="GO:0030976">
    <property type="term" value="F:thiamine pyrophosphate binding"/>
    <property type="evidence" value="ECO:0007669"/>
    <property type="project" value="InterPro"/>
</dbReference>
<dbReference type="AlphaFoldDB" id="A0A1F7RZH0"/>
<dbReference type="SUPFAM" id="SSF52518">
    <property type="entry name" value="Thiamin diphosphate-binding fold (THDP-binding)"/>
    <property type="match status" value="1"/>
</dbReference>
<proteinExistence type="predicted"/>
<keyword evidence="1" id="KW-0560">Oxidoreductase</keyword>
<dbReference type="Pfam" id="PF02775">
    <property type="entry name" value="TPP_enzyme_C"/>
    <property type="match status" value="1"/>
</dbReference>
<organism evidence="3 4">
    <name type="scientific">Candidatus Schekmanbacteria bacterium RBG_16_38_11</name>
    <dbReference type="NCBI Taxonomy" id="1817880"/>
    <lineage>
        <taxon>Bacteria</taxon>
        <taxon>Candidatus Schekmaniibacteriota</taxon>
    </lineage>
</organism>
<dbReference type="InterPro" id="IPR051457">
    <property type="entry name" value="2-oxoacid:Fd_oxidoreductase"/>
</dbReference>
<accession>A0A1F7RZH0</accession>
<dbReference type="PANTHER" id="PTHR48084">
    <property type="entry name" value="2-OXOGLUTARATE OXIDOREDUCTASE SUBUNIT KORB-RELATED"/>
    <property type="match status" value="1"/>
</dbReference>
<dbReference type="CDD" id="cd03375">
    <property type="entry name" value="TPP_OGFOR"/>
    <property type="match status" value="1"/>
</dbReference>
<evidence type="ECO:0000256" key="1">
    <source>
        <dbReference type="ARBA" id="ARBA00023002"/>
    </source>
</evidence>
<dbReference type="InterPro" id="IPR011766">
    <property type="entry name" value="TPP_enzyme_TPP-bd"/>
</dbReference>
<evidence type="ECO:0000313" key="4">
    <source>
        <dbReference type="Proteomes" id="UP000178435"/>
    </source>
</evidence>
<name>A0A1F7RZH0_9BACT</name>
<comment type="caution">
    <text evidence="3">The sequence shown here is derived from an EMBL/GenBank/DDBJ whole genome shotgun (WGS) entry which is preliminary data.</text>
</comment>
<protein>
    <submittedName>
        <fullName evidence="3">2-oxoacid:ferredoxin oxidoreductase subunit beta</fullName>
    </submittedName>
</protein>
<evidence type="ECO:0000313" key="3">
    <source>
        <dbReference type="EMBL" id="OGL46939.1"/>
    </source>
</evidence>
<dbReference type="EMBL" id="MGDF01000027">
    <property type="protein sequence ID" value="OGL46939.1"/>
    <property type="molecule type" value="Genomic_DNA"/>
</dbReference>
<gene>
    <name evidence="3" type="ORF">A2149_01770</name>
</gene>
<evidence type="ECO:0000259" key="2">
    <source>
        <dbReference type="Pfam" id="PF02775"/>
    </source>
</evidence>
<feature type="domain" description="Thiamine pyrophosphate enzyme TPP-binding" evidence="2">
    <location>
        <begin position="50"/>
        <end position="197"/>
    </location>
</feature>
<dbReference type="InterPro" id="IPR029061">
    <property type="entry name" value="THDP-binding"/>
</dbReference>
<dbReference type="PANTHER" id="PTHR48084:SF1">
    <property type="entry name" value="2-OXOGLUTARATE SYNTHASE SUBUNIT KORB"/>
    <property type="match status" value="1"/>
</dbReference>
<sequence length="274" mass="30303">MNVYEKYMRLEKFPHIWCPGCGDGTAMKAIIRAIDRIGLEKDKVAMVSGIGCSSRTPGYLDFNTLHTTHGRALPFATGVKMAKPELNVIVVSGDGDATAIGGNHFIHTARRNIDITMLIFNNYIYGMTGGQYSPVTPYGKYGTTAPYGNIEPPFDICGIAIAAGASFVARGTVYHALPLDKLIEQAIRKKGFSVVEIFSQCPTSYGRRNKQPTPVDMMNWFKDNAVPVKKAETMSPEELKEKIVIGVLHDVEKPEYMEEYSKLIERVQSSAKKN</sequence>
<reference evidence="3 4" key="1">
    <citation type="journal article" date="2016" name="Nat. Commun.">
        <title>Thousands of microbial genomes shed light on interconnected biogeochemical processes in an aquifer system.</title>
        <authorList>
            <person name="Anantharaman K."/>
            <person name="Brown C.T."/>
            <person name="Hug L.A."/>
            <person name="Sharon I."/>
            <person name="Castelle C.J."/>
            <person name="Probst A.J."/>
            <person name="Thomas B.C."/>
            <person name="Singh A."/>
            <person name="Wilkins M.J."/>
            <person name="Karaoz U."/>
            <person name="Brodie E.L."/>
            <person name="Williams K.H."/>
            <person name="Hubbard S.S."/>
            <person name="Banfield J.F."/>
        </authorList>
    </citation>
    <scope>NUCLEOTIDE SEQUENCE [LARGE SCALE GENOMIC DNA]</scope>
</reference>
<dbReference type="Gene3D" id="3.40.50.970">
    <property type="match status" value="1"/>
</dbReference>
<dbReference type="Proteomes" id="UP000178435">
    <property type="component" value="Unassembled WGS sequence"/>
</dbReference>